<evidence type="ECO:0000313" key="3">
    <source>
        <dbReference type="Proteomes" id="UP000324222"/>
    </source>
</evidence>
<gene>
    <name evidence="2" type="ORF">E2C01_062886</name>
</gene>
<reference evidence="2 3" key="1">
    <citation type="submission" date="2019-05" db="EMBL/GenBank/DDBJ databases">
        <title>Another draft genome of Portunus trituberculatus and its Hox gene families provides insights of decapod evolution.</title>
        <authorList>
            <person name="Jeong J.-H."/>
            <person name="Song I."/>
            <person name="Kim S."/>
            <person name="Choi T."/>
            <person name="Kim D."/>
            <person name="Ryu S."/>
            <person name="Kim W."/>
        </authorList>
    </citation>
    <scope>NUCLEOTIDE SEQUENCE [LARGE SCALE GENOMIC DNA]</scope>
    <source>
        <tissue evidence="2">Muscle</tissue>
    </source>
</reference>
<protein>
    <submittedName>
        <fullName evidence="2">Uncharacterized protein</fullName>
    </submittedName>
</protein>
<feature type="region of interest" description="Disordered" evidence="1">
    <location>
        <begin position="1"/>
        <end position="111"/>
    </location>
</feature>
<organism evidence="2 3">
    <name type="scientific">Portunus trituberculatus</name>
    <name type="common">Swimming crab</name>
    <name type="synonym">Neptunus trituberculatus</name>
    <dbReference type="NCBI Taxonomy" id="210409"/>
    <lineage>
        <taxon>Eukaryota</taxon>
        <taxon>Metazoa</taxon>
        <taxon>Ecdysozoa</taxon>
        <taxon>Arthropoda</taxon>
        <taxon>Crustacea</taxon>
        <taxon>Multicrustacea</taxon>
        <taxon>Malacostraca</taxon>
        <taxon>Eumalacostraca</taxon>
        <taxon>Eucarida</taxon>
        <taxon>Decapoda</taxon>
        <taxon>Pleocyemata</taxon>
        <taxon>Brachyura</taxon>
        <taxon>Eubrachyura</taxon>
        <taxon>Portunoidea</taxon>
        <taxon>Portunidae</taxon>
        <taxon>Portuninae</taxon>
        <taxon>Portunus</taxon>
    </lineage>
</organism>
<name>A0A5B7HCC5_PORTR</name>
<sequence length="111" mass="12391">MILVALNCKHDTSQPGGGLAEPLTLQPGHSTPSLRRRQQGPLFPCLSPPNNTKDREKGSGRDRNKVSSLISLHISNQEHEGGETQEEGHDEEEEKEKEEEDVKEQEKEVLI</sequence>
<feature type="compositionally biased region" description="Acidic residues" evidence="1">
    <location>
        <begin position="83"/>
        <end position="103"/>
    </location>
</feature>
<dbReference type="AlphaFoldDB" id="A0A5B7HCC5"/>
<proteinExistence type="predicted"/>
<keyword evidence="3" id="KW-1185">Reference proteome</keyword>
<evidence type="ECO:0000313" key="2">
    <source>
        <dbReference type="EMBL" id="MPC68682.1"/>
    </source>
</evidence>
<feature type="compositionally biased region" description="Basic and acidic residues" evidence="1">
    <location>
        <begin position="52"/>
        <end position="65"/>
    </location>
</feature>
<feature type="compositionally biased region" description="Polar residues" evidence="1">
    <location>
        <begin position="66"/>
        <end position="75"/>
    </location>
</feature>
<dbReference type="Proteomes" id="UP000324222">
    <property type="component" value="Unassembled WGS sequence"/>
</dbReference>
<accession>A0A5B7HCC5</accession>
<comment type="caution">
    <text evidence="2">The sequence shown here is derived from an EMBL/GenBank/DDBJ whole genome shotgun (WGS) entry which is preliminary data.</text>
</comment>
<dbReference type="EMBL" id="VSRR010028218">
    <property type="protein sequence ID" value="MPC68682.1"/>
    <property type="molecule type" value="Genomic_DNA"/>
</dbReference>
<evidence type="ECO:0000256" key="1">
    <source>
        <dbReference type="SAM" id="MobiDB-lite"/>
    </source>
</evidence>